<comment type="subcellular location">
    <subcellularLocation>
        <location evidence="1">Cell membrane</location>
        <topology evidence="1">Multi-pass membrane protein</topology>
    </subcellularLocation>
</comment>
<gene>
    <name evidence="8" type="ORF">CILFYP54_01330</name>
</gene>
<feature type="transmembrane region" description="Helical" evidence="6">
    <location>
        <begin position="120"/>
        <end position="139"/>
    </location>
</feature>
<accession>A0A6N2YVJ8</accession>
<feature type="domain" description="Type II secretion system protein GspF" evidence="7">
    <location>
        <begin position="157"/>
        <end position="281"/>
    </location>
</feature>
<feature type="transmembrane region" description="Helical" evidence="6">
    <location>
        <begin position="92"/>
        <end position="114"/>
    </location>
</feature>
<dbReference type="RefSeq" id="WP_156848177.1">
    <property type="nucleotide sequence ID" value="NZ_CACRTN010000009.1"/>
</dbReference>
<dbReference type="AlphaFoldDB" id="A0A6N2YVJ8"/>
<reference evidence="8" key="1">
    <citation type="submission" date="2019-11" db="EMBL/GenBank/DDBJ databases">
        <authorList>
            <person name="Feng L."/>
        </authorList>
    </citation>
    <scope>NUCLEOTIDE SEQUENCE</scope>
    <source>
        <strain evidence="8">CintestinalisLFYP54</strain>
    </source>
</reference>
<dbReference type="PANTHER" id="PTHR35007">
    <property type="entry name" value="INTEGRAL MEMBRANE PROTEIN-RELATED"/>
    <property type="match status" value="1"/>
</dbReference>
<name>A0A6N2YVJ8_9ACTN</name>
<protein>
    <submittedName>
        <fullName evidence="8">Bacterial type II secretion system protein F domain protein</fullName>
    </submittedName>
</protein>
<evidence type="ECO:0000256" key="3">
    <source>
        <dbReference type="ARBA" id="ARBA00022692"/>
    </source>
</evidence>
<evidence type="ECO:0000256" key="1">
    <source>
        <dbReference type="ARBA" id="ARBA00004651"/>
    </source>
</evidence>
<dbReference type="PANTHER" id="PTHR35007:SF2">
    <property type="entry name" value="PILUS ASSEMBLE PROTEIN"/>
    <property type="match status" value="1"/>
</dbReference>
<proteinExistence type="predicted"/>
<organism evidence="8">
    <name type="scientific">Collinsella intestinalis</name>
    <dbReference type="NCBI Taxonomy" id="147207"/>
    <lineage>
        <taxon>Bacteria</taxon>
        <taxon>Bacillati</taxon>
        <taxon>Actinomycetota</taxon>
        <taxon>Coriobacteriia</taxon>
        <taxon>Coriobacteriales</taxon>
        <taxon>Coriobacteriaceae</taxon>
        <taxon>Collinsella</taxon>
    </lineage>
</organism>
<evidence type="ECO:0000256" key="4">
    <source>
        <dbReference type="ARBA" id="ARBA00022989"/>
    </source>
</evidence>
<dbReference type="InterPro" id="IPR018076">
    <property type="entry name" value="T2SS_GspF_dom"/>
</dbReference>
<keyword evidence="3 6" id="KW-0812">Transmembrane</keyword>
<keyword evidence="5 6" id="KW-0472">Membrane</keyword>
<dbReference type="Pfam" id="PF00482">
    <property type="entry name" value="T2SSF"/>
    <property type="match status" value="1"/>
</dbReference>
<evidence type="ECO:0000256" key="5">
    <source>
        <dbReference type="ARBA" id="ARBA00023136"/>
    </source>
</evidence>
<evidence type="ECO:0000259" key="7">
    <source>
        <dbReference type="Pfam" id="PF00482"/>
    </source>
</evidence>
<evidence type="ECO:0000256" key="2">
    <source>
        <dbReference type="ARBA" id="ARBA00022475"/>
    </source>
</evidence>
<keyword evidence="4 6" id="KW-1133">Transmembrane helix</keyword>
<evidence type="ECO:0000313" key="8">
    <source>
        <dbReference type="EMBL" id="VYT70861.1"/>
    </source>
</evidence>
<dbReference type="GO" id="GO:0005886">
    <property type="term" value="C:plasma membrane"/>
    <property type="evidence" value="ECO:0007669"/>
    <property type="project" value="UniProtKB-SubCell"/>
</dbReference>
<feature type="transmembrane region" description="Helical" evidence="6">
    <location>
        <begin position="12"/>
        <end position="32"/>
    </location>
</feature>
<feature type="transmembrane region" description="Helical" evidence="6">
    <location>
        <begin position="265"/>
        <end position="286"/>
    </location>
</feature>
<evidence type="ECO:0000256" key="6">
    <source>
        <dbReference type="SAM" id="Phobius"/>
    </source>
</evidence>
<keyword evidence="2" id="KW-1003">Cell membrane</keyword>
<dbReference type="EMBL" id="CACRTN010000009">
    <property type="protein sequence ID" value="VYT70861.1"/>
    <property type="molecule type" value="Genomic_DNA"/>
</dbReference>
<sequence length="293" mass="31007">MNETISALDLVRTIAISFAIAAAIGGLLTILLRRTFGVKPEETVRAEKNAGRDGMGAVARFIDRVMPASEGQMGAARESLARAGLDMTPATLWTMRACCAAAGLALGTVLIPLLGGVRGIGAAALATIAAGMLPQLWIISKRSTWREAIEAQLPDALDLMTIAMSAGSSFDNAIRCVADQMEGPLAEAFGKIGEEAKYSSRSDALVRFADRAKVPAVTVFAASITQAEKSGGSLVDVLRSQSETVRTQRRLKVEEKAGALSAKMIIPMIVFILPCFILVLITPMIFKIVETLA</sequence>